<evidence type="ECO:0000259" key="6">
    <source>
        <dbReference type="PROSITE" id="PS50172"/>
    </source>
</evidence>
<feature type="domain" description="BRCT" evidence="6">
    <location>
        <begin position="486"/>
        <end position="547"/>
    </location>
</feature>
<dbReference type="AlphaFoldDB" id="A0A4Q9LH26"/>
<evidence type="ECO:0000256" key="2">
    <source>
        <dbReference type="ARBA" id="ARBA00022737"/>
    </source>
</evidence>
<dbReference type="GO" id="GO:0000724">
    <property type="term" value="P:double-strand break repair via homologous recombination"/>
    <property type="evidence" value="ECO:0007669"/>
    <property type="project" value="TreeGrafter"/>
</dbReference>
<comment type="subcellular location">
    <subcellularLocation>
        <location evidence="1">Nucleus</location>
    </subcellularLocation>
</comment>
<evidence type="ECO:0000256" key="4">
    <source>
        <dbReference type="ARBA" id="ARBA00023204"/>
    </source>
</evidence>
<keyword evidence="2" id="KW-0677">Repeat</keyword>
<accession>A0A4Q9LH26</accession>
<keyword evidence="4" id="KW-0234">DNA repair</keyword>
<dbReference type="VEuPathDB" id="MicrosporidiaDB:CWI38_2403p0010"/>
<protein>
    <recommendedName>
        <fullName evidence="6">BRCT domain-containing protein</fullName>
    </recommendedName>
</protein>
<dbReference type="InterPro" id="IPR001357">
    <property type="entry name" value="BRCT_dom"/>
</dbReference>
<dbReference type="Proteomes" id="UP000292282">
    <property type="component" value="Unassembled WGS sequence"/>
</dbReference>
<evidence type="ECO:0000313" key="8">
    <source>
        <dbReference type="Proteomes" id="UP000292282"/>
    </source>
</evidence>
<sequence length="635" mass="73819">MNTSDKSISHLNRILSLTKCKNCFKYKITKMKIQCRHLLCSECDTLSCKICSKHSIGIDIHVYTFLHDLLSRNCNELNEFKIYRKKEDIWVESQEVFEENICVKNNLYKYKYESEKEGKQEFSDLKGEILNLKNMFFGEEKNAVENRKNNENETISTLAESSFAIPFTSPVSTQKSNNESKFTQFVSSDISKEKEIKNKENLCVTGFDKNMNLRDKERTLRLIKESKYDITGKKISNKNNENIDKISTNFTEILNKNNENIDKVGTNCTEIIKKEKQILNKNNQIVDIMSKNGREIIEKDKQILNKNNQIVDKLFKNGREIIEKNEKQISKNRFDSIKINKNETNPIITTEDHPNSESKILKNIKNSIEDKNIDSHKKTKHEISPKKSSKNPIISLTTKSWKNKITKNEDSTENQNNFLPNLKSEPPKNIKISLQNSPNQVIQPEIQNQTNLDAFVFLTSGLSSEENIFISKTFWSLQNKLNIPIEIKSEYSSSITHLIVNIDKNGCCLRTLKYLLCILNGVKVVSYSWYKKLIKVPSVEEKDYFIKGDNISGGNNVPYQIYKNAQNGIFYFNKINFLIQKKFITKDLRKVIKNGKGKINENNFEFTNLKVQNEKEIYNFISNGTFLNYKSDKKR</sequence>
<name>A0A4Q9LH26_9MICR</name>
<dbReference type="PANTHER" id="PTHR13763:SF0">
    <property type="entry name" value="BREAST CANCER TYPE 1 SUSCEPTIBILITY PROTEIN"/>
    <property type="match status" value="1"/>
</dbReference>
<dbReference type="Gene3D" id="3.40.50.10190">
    <property type="entry name" value="BRCT domain"/>
    <property type="match status" value="1"/>
</dbReference>
<keyword evidence="5" id="KW-0539">Nucleus</keyword>
<dbReference type="PROSITE" id="PS50172">
    <property type="entry name" value="BRCT"/>
    <property type="match status" value="1"/>
</dbReference>
<dbReference type="GO" id="GO:0005634">
    <property type="term" value="C:nucleus"/>
    <property type="evidence" value="ECO:0007669"/>
    <property type="project" value="UniProtKB-SubCell"/>
</dbReference>
<dbReference type="InterPro" id="IPR031099">
    <property type="entry name" value="BRCA1-associated"/>
</dbReference>
<dbReference type="OrthoDB" id="549017at2759"/>
<evidence type="ECO:0000256" key="1">
    <source>
        <dbReference type="ARBA" id="ARBA00004123"/>
    </source>
</evidence>
<dbReference type="GO" id="GO:0045944">
    <property type="term" value="P:positive regulation of transcription by RNA polymerase II"/>
    <property type="evidence" value="ECO:0007669"/>
    <property type="project" value="TreeGrafter"/>
</dbReference>
<evidence type="ECO:0000256" key="3">
    <source>
        <dbReference type="ARBA" id="ARBA00022763"/>
    </source>
</evidence>
<comment type="caution">
    <text evidence="7">The sequence shown here is derived from an EMBL/GenBank/DDBJ whole genome shotgun (WGS) entry which is preliminary data.</text>
</comment>
<proteinExistence type="predicted"/>
<dbReference type="InterPro" id="IPR036420">
    <property type="entry name" value="BRCT_dom_sf"/>
</dbReference>
<gene>
    <name evidence="7" type="ORF">CWI38_2403p0010</name>
</gene>
<dbReference type="STRING" id="1176355.A0A4Q9LH26"/>
<keyword evidence="3" id="KW-0227">DNA damage</keyword>
<keyword evidence="8" id="KW-1185">Reference proteome</keyword>
<dbReference type="PANTHER" id="PTHR13763">
    <property type="entry name" value="BREAST CANCER TYPE 1 SUSCEPTIBILITY PROTEIN BRCA1"/>
    <property type="match status" value="1"/>
</dbReference>
<dbReference type="EMBL" id="PITK01002403">
    <property type="protein sequence ID" value="TBU07418.1"/>
    <property type="molecule type" value="Genomic_DNA"/>
</dbReference>
<dbReference type="SUPFAM" id="SSF52113">
    <property type="entry name" value="BRCT domain"/>
    <property type="match status" value="1"/>
</dbReference>
<organism evidence="7 8">
    <name type="scientific">Hamiltosporidium tvaerminnensis</name>
    <dbReference type="NCBI Taxonomy" id="1176355"/>
    <lineage>
        <taxon>Eukaryota</taxon>
        <taxon>Fungi</taxon>
        <taxon>Fungi incertae sedis</taxon>
        <taxon>Microsporidia</taxon>
        <taxon>Dubosqiidae</taxon>
        <taxon>Hamiltosporidium</taxon>
    </lineage>
</organism>
<reference evidence="7 8" key="1">
    <citation type="submission" date="2017-12" db="EMBL/GenBank/DDBJ databases">
        <authorList>
            <person name="Pombert J.-F."/>
            <person name="Haag K.L."/>
            <person name="Ebert D."/>
        </authorList>
    </citation>
    <scope>NUCLEOTIDE SEQUENCE [LARGE SCALE GENOMIC DNA]</scope>
    <source>
        <strain evidence="7">IL-G-3</strain>
    </source>
</reference>
<evidence type="ECO:0000256" key="5">
    <source>
        <dbReference type="ARBA" id="ARBA00023242"/>
    </source>
</evidence>
<dbReference type="GO" id="GO:0004842">
    <property type="term" value="F:ubiquitin-protein transferase activity"/>
    <property type="evidence" value="ECO:0007669"/>
    <property type="project" value="TreeGrafter"/>
</dbReference>
<evidence type="ECO:0000313" key="7">
    <source>
        <dbReference type="EMBL" id="TBU07418.1"/>
    </source>
</evidence>